<evidence type="ECO:0000313" key="1">
    <source>
        <dbReference type="EMBL" id="GMF40751.1"/>
    </source>
</evidence>
<comment type="caution">
    <text evidence="1">The sequence shown here is derived from an EMBL/GenBank/DDBJ whole genome shotgun (WGS) entry which is preliminary data.</text>
</comment>
<protein>
    <submittedName>
        <fullName evidence="1">Unnamed protein product</fullName>
    </submittedName>
</protein>
<dbReference type="OrthoDB" id="1416801at2759"/>
<evidence type="ECO:0000313" key="2">
    <source>
        <dbReference type="Proteomes" id="UP001165121"/>
    </source>
</evidence>
<reference evidence="1" key="1">
    <citation type="submission" date="2023-04" db="EMBL/GenBank/DDBJ databases">
        <title>Phytophthora fragariaefolia NBRC 109709.</title>
        <authorList>
            <person name="Ichikawa N."/>
            <person name="Sato H."/>
            <person name="Tonouchi N."/>
        </authorList>
    </citation>
    <scope>NUCLEOTIDE SEQUENCE</scope>
    <source>
        <strain evidence="1">NBRC 109709</strain>
    </source>
</reference>
<sequence length="135" mass="14439">MPTAVESELSDEDVESAQSWFIDNFLDGETQLFGGSNKVLQALNPSLQVCDGLPSLVTRSSTVKPNGACPSVLSNANASCTCLTGFDDIDDAWEFRIRSKGSGSTISFPTTQAGTDTLEIDAIQTLYVPETLQKL</sequence>
<proteinExistence type="predicted"/>
<dbReference type="AlphaFoldDB" id="A0A9W6XKR3"/>
<dbReference type="Proteomes" id="UP001165121">
    <property type="component" value="Unassembled WGS sequence"/>
</dbReference>
<name>A0A9W6XKR3_9STRA</name>
<keyword evidence="2" id="KW-1185">Reference proteome</keyword>
<organism evidence="1 2">
    <name type="scientific">Phytophthora fragariaefolia</name>
    <dbReference type="NCBI Taxonomy" id="1490495"/>
    <lineage>
        <taxon>Eukaryota</taxon>
        <taxon>Sar</taxon>
        <taxon>Stramenopiles</taxon>
        <taxon>Oomycota</taxon>
        <taxon>Peronosporomycetes</taxon>
        <taxon>Peronosporales</taxon>
        <taxon>Peronosporaceae</taxon>
        <taxon>Phytophthora</taxon>
    </lineage>
</organism>
<dbReference type="EMBL" id="BSXT01001286">
    <property type="protein sequence ID" value="GMF40751.1"/>
    <property type="molecule type" value="Genomic_DNA"/>
</dbReference>
<accession>A0A9W6XKR3</accession>
<gene>
    <name evidence="1" type="ORF">Pfra01_001262400</name>
</gene>